<dbReference type="EMBL" id="LCFK01000008">
    <property type="protein sequence ID" value="KKS94551.1"/>
    <property type="molecule type" value="Genomic_DNA"/>
</dbReference>
<organism evidence="2 3">
    <name type="scientific">Candidatus Collierbacteria bacterium GW2011_GWC2_43_12</name>
    <dbReference type="NCBI Taxonomy" id="1618390"/>
    <lineage>
        <taxon>Bacteria</taxon>
        <taxon>Candidatus Collieribacteriota</taxon>
    </lineage>
</organism>
<evidence type="ECO:0008006" key="4">
    <source>
        <dbReference type="Google" id="ProtNLM"/>
    </source>
</evidence>
<evidence type="ECO:0000256" key="1">
    <source>
        <dbReference type="SAM" id="Phobius"/>
    </source>
</evidence>
<accession>A0A0G1FHH5</accession>
<keyword evidence="1" id="KW-0472">Membrane</keyword>
<comment type="caution">
    <text evidence="2">The sequence shown here is derived from an EMBL/GenBank/DDBJ whole genome shotgun (WGS) entry which is preliminary data.</text>
</comment>
<reference evidence="2 3" key="1">
    <citation type="journal article" date="2015" name="Nature">
        <title>rRNA introns, odd ribosomes, and small enigmatic genomes across a large radiation of phyla.</title>
        <authorList>
            <person name="Brown C.T."/>
            <person name="Hug L.A."/>
            <person name="Thomas B.C."/>
            <person name="Sharon I."/>
            <person name="Castelle C.J."/>
            <person name="Singh A."/>
            <person name="Wilkins M.J."/>
            <person name="Williams K.H."/>
            <person name="Banfield J.F."/>
        </authorList>
    </citation>
    <scope>NUCLEOTIDE SEQUENCE [LARGE SCALE GENOMIC DNA]</scope>
</reference>
<proteinExistence type="predicted"/>
<name>A0A0G1FHH5_9BACT</name>
<keyword evidence="1" id="KW-1133">Transmembrane helix</keyword>
<keyword evidence="1" id="KW-0812">Transmembrane</keyword>
<dbReference type="AlphaFoldDB" id="A0A0G1FHH5"/>
<evidence type="ECO:0000313" key="2">
    <source>
        <dbReference type="EMBL" id="KKS94551.1"/>
    </source>
</evidence>
<gene>
    <name evidence="2" type="ORF">UV68_C0008G0008</name>
</gene>
<evidence type="ECO:0000313" key="3">
    <source>
        <dbReference type="Proteomes" id="UP000033980"/>
    </source>
</evidence>
<dbReference type="Proteomes" id="UP000033980">
    <property type="component" value="Unassembled WGS sequence"/>
</dbReference>
<sequence length="264" mass="28616">MADNKIIGYKKIFGFVLPDWVNENIIRVGLIGLLSTVVMLLVLIFLIWPNFTTVEARSAVLVDSRRDLESLRSSSQGLERIKSDLSATDQARILAAMPTEYSPDAAIYLLRRVSADTGVSIISYSLPSGVLLGNSTTPNGGAEGEMVSLVAYPVRITLAAPVESLLAFISRIESSLPFGVVSDLNLQEVTKLSRAAGDKTVQMAMEIRFYQSVLRTVNIIKLQPISAENLGLAKELANYNLLTVPESTETEVLPPEGSGDIFGI</sequence>
<protein>
    <recommendedName>
        <fullName evidence="4">Type IV pilus assembly protein PilO</fullName>
    </recommendedName>
</protein>
<feature type="transmembrane region" description="Helical" evidence="1">
    <location>
        <begin position="25"/>
        <end position="48"/>
    </location>
</feature>